<dbReference type="SUPFAM" id="SSF53474">
    <property type="entry name" value="alpha/beta-Hydrolases"/>
    <property type="match status" value="1"/>
</dbReference>
<feature type="compositionally biased region" description="Polar residues" evidence="1">
    <location>
        <begin position="391"/>
        <end position="403"/>
    </location>
</feature>
<dbReference type="PANTHER" id="PTHR12265">
    <property type="entry name" value="TRANSMEMBRANE PROTEIN 53"/>
    <property type="match status" value="1"/>
</dbReference>
<accession>A0A498JV94</accession>
<evidence type="ECO:0000313" key="2">
    <source>
        <dbReference type="EMBL" id="RXH99808.1"/>
    </source>
</evidence>
<name>A0A498JV94_MALDO</name>
<reference evidence="2 3" key="1">
    <citation type="submission" date="2018-10" db="EMBL/GenBank/DDBJ databases">
        <title>A high-quality apple genome assembly.</title>
        <authorList>
            <person name="Hu J."/>
        </authorList>
    </citation>
    <scope>NUCLEOTIDE SEQUENCE [LARGE SCALE GENOMIC DNA]</scope>
    <source>
        <strain evidence="3">cv. HFTH1</strain>
        <tissue evidence="2">Young leaf</tissue>
    </source>
</reference>
<dbReference type="InterPro" id="IPR029058">
    <property type="entry name" value="AB_hydrolase_fold"/>
</dbReference>
<protein>
    <submittedName>
        <fullName evidence="2">Uncharacterized protein</fullName>
    </submittedName>
</protein>
<sequence>MTLTTAPPLYRFLLRISHTNTSGSNNPTPLQPSFPHLPHNSTRTKNPKIQSQNSPKEAQQLCGAVEKLVVVAVAVVLASAVESTGDGRRRSLIPKESLLSSLGFRFRRGTCRITWICTPLSVGIPSFYPEKAMSSAFVILNELVEELRVKPCPVVFVALSAGTKACMYKVFRIIDGICEGQLYPAEYRLVRKCITGHIYDSGPVDFTSDLGTQYALHPTILKMPGSSKLVSWVAKGIASGLDALYLTRFESQCAEYWHALFSSVNLGAPFLVLCSDKDDLAPYHIICNFTQRLQELGGDVKLVKLNGSPHLGHYKHYPIQYRSSVTHFLEKAASVFSQRIKELEGENTNMEGVQDEISELICDLQKAAVNSNQSLRRVAVEPSDHFFLPSSAENQNSRDSGSLQDEKKERSVSLPSPPSISAHSVLGQVLFDVCVPKNVEGWDIKFCGSLNGQPFASARRNSPPRGLKSFRRSRL</sequence>
<dbReference type="EMBL" id="RDQH01000331">
    <property type="protein sequence ID" value="RXH99808.1"/>
    <property type="molecule type" value="Genomic_DNA"/>
</dbReference>
<comment type="caution">
    <text evidence="2">The sequence shown here is derived from an EMBL/GenBank/DDBJ whole genome shotgun (WGS) entry which is preliminary data.</text>
</comment>
<feature type="region of interest" description="Disordered" evidence="1">
    <location>
        <begin position="21"/>
        <end position="56"/>
    </location>
</feature>
<dbReference type="PANTHER" id="PTHR12265:SF9">
    <property type="entry name" value="DUF829 DOMAIN PROTEIN"/>
    <property type="match status" value="1"/>
</dbReference>
<gene>
    <name evidence="2" type="ORF">DVH24_021610</name>
</gene>
<dbReference type="AlphaFoldDB" id="A0A498JV94"/>
<feature type="region of interest" description="Disordered" evidence="1">
    <location>
        <begin position="455"/>
        <end position="475"/>
    </location>
</feature>
<proteinExistence type="predicted"/>
<evidence type="ECO:0000256" key="1">
    <source>
        <dbReference type="SAM" id="MobiDB-lite"/>
    </source>
</evidence>
<dbReference type="InterPro" id="IPR008547">
    <property type="entry name" value="DUF829_TMEM53"/>
</dbReference>
<feature type="compositionally biased region" description="Polar residues" evidence="1">
    <location>
        <begin position="39"/>
        <end position="56"/>
    </location>
</feature>
<feature type="region of interest" description="Disordered" evidence="1">
    <location>
        <begin position="387"/>
        <end position="417"/>
    </location>
</feature>
<keyword evidence="3" id="KW-1185">Reference proteome</keyword>
<dbReference type="Pfam" id="PF05705">
    <property type="entry name" value="DUF829"/>
    <property type="match status" value="1"/>
</dbReference>
<dbReference type="Proteomes" id="UP000290289">
    <property type="component" value="Chromosome 5"/>
</dbReference>
<dbReference type="Gene3D" id="3.40.50.1820">
    <property type="entry name" value="alpha/beta hydrolase"/>
    <property type="match status" value="1"/>
</dbReference>
<organism evidence="2 3">
    <name type="scientific">Malus domestica</name>
    <name type="common">Apple</name>
    <name type="synonym">Pyrus malus</name>
    <dbReference type="NCBI Taxonomy" id="3750"/>
    <lineage>
        <taxon>Eukaryota</taxon>
        <taxon>Viridiplantae</taxon>
        <taxon>Streptophyta</taxon>
        <taxon>Embryophyta</taxon>
        <taxon>Tracheophyta</taxon>
        <taxon>Spermatophyta</taxon>
        <taxon>Magnoliopsida</taxon>
        <taxon>eudicotyledons</taxon>
        <taxon>Gunneridae</taxon>
        <taxon>Pentapetalae</taxon>
        <taxon>rosids</taxon>
        <taxon>fabids</taxon>
        <taxon>Rosales</taxon>
        <taxon>Rosaceae</taxon>
        <taxon>Amygdaloideae</taxon>
        <taxon>Maleae</taxon>
        <taxon>Malus</taxon>
    </lineage>
</organism>
<evidence type="ECO:0000313" key="3">
    <source>
        <dbReference type="Proteomes" id="UP000290289"/>
    </source>
</evidence>